<keyword evidence="2" id="KW-1185">Reference proteome</keyword>
<dbReference type="PANTHER" id="PTHR46954:SF1">
    <property type="entry name" value="C2H2-TYPE DOMAIN-CONTAINING PROTEIN"/>
    <property type="match status" value="1"/>
</dbReference>
<accession>A0A9Q0N3H8</accession>
<protein>
    <submittedName>
        <fullName evidence="1">Uncharacterized protein</fullName>
    </submittedName>
</protein>
<gene>
    <name evidence="1" type="ORF">Bhyg_07831</name>
</gene>
<name>A0A9Q0N3H8_9DIPT</name>
<dbReference type="PANTHER" id="PTHR46954">
    <property type="entry name" value="C2H2-TYPE DOMAIN-CONTAINING PROTEIN"/>
    <property type="match status" value="1"/>
</dbReference>
<sequence>MAPLSKALAGIMLPHDHYGNHLDSQGQTIDTELEKTNFSYAGIALAEVWSEMTIDGHFTSRVSFPFDTLNQKLRHRQFYNNYQRFQLVQSTRQSQYLLQILKCSDQKCCNEKRSSSSCHRTVYQLRCL</sequence>
<dbReference type="Proteomes" id="UP001151699">
    <property type="component" value="Chromosome B"/>
</dbReference>
<evidence type="ECO:0000313" key="1">
    <source>
        <dbReference type="EMBL" id="KAJ6642875.1"/>
    </source>
</evidence>
<dbReference type="EMBL" id="WJQU01000002">
    <property type="protein sequence ID" value="KAJ6642875.1"/>
    <property type="molecule type" value="Genomic_DNA"/>
</dbReference>
<comment type="caution">
    <text evidence="1">The sequence shown here is derived from an EMBL/GenBank/DDBJ whole genome shotgun (WGS) entry which is preliminary data.</text>
</comment>
<reference evidence="1" key="1">
    <citation type="submission" date="2022-07" db="EMBL/GenBank/DDBJ databases">
        <authorList>
            <person name="Trinca V."/>
            <person name="Uliana J.V.C."/>
            <person name="Torres T.T."/>
            <person name="Ward R.J."/>
            <person name="Monesi N."/>
        </authorList>
    </citation>
    <scope>NUCLEOTIDE SEQUENCE</scope>
    <source>
        <strain evidence="1">HSMRA1968</strain>
        <tissue evidence="1">Whole embryos</tissue>
    </source>
</reference>
<dbReference type="OrthoDB" id="8057791at2759"/>
<dbReference type="AlphaFoldDB" id="A0A9Q0N3H8"/>
<organism evidence="1 2">
    <name type="scientific">Pseudolycoriella hygida</name>
    <dbReference type="NCBI Taxonomy" id="35572"/>
    <lineage>
        <taxon>Eukaryota</taxon>
        <taxon>Metazoa</taxon>
        <taxon>Ecdysozoa</taxon>
        <taxon>Arthropoda</taxon>
        <taxon>Hexapoda</taxon>
        <taxon>Insecta</taxon>
        <taxon>Pterygota</taxon>
        <taxon>Neoptera</taxon>
        <taxon>Endopterygota</taxon>
        <taxon>Diptera</taxon>
        <taxon>Nematocera</taxon>
        <taxon>Sciaroidea</taxon>
        <taxon>Sciaridae</taxon>
        <taxon>Pseudolycoriella</taxon>
    </lineage>
</organism>
<evidence type="ECO:0000313" key="2">
    <source>
        <dbReference type="Proteomes" id="UP001151699"/>
    </source>
</evidence>
<proteinExistence type="predicted"/>